<proteinExistence type="predicted"/>
<name>A0A4Q2J0T8_9SPHN</name>
<dbReference type="AlphaFoldDB" id="A0A4Q2J0T8"/>
<evidence type="ECO:0000313" key="2">
    <source>
        <dbReference type="Proteomes" id="UP000292347"/>
    </source>
</evidence>
<sequence length="151" mass="15469">MLQIAGRIGYPAAAAVAGRSVACIRDWTNEATTSCPSFVQAIALDAAYIAAGGENAPLHDAYAAQLKITVEDRTACARALSSEVATAARECGDLIAASLSVCQAGHSPNDVQRALLEADEAETAVAAIKRRLFSFLKTGAGPVGKAGGSHR</sequence>
<evidence type="ECO:0000313" key="1">
    <source>
        <dbReference type="EMBL" id="RXZ35151.1"/>
    </source>
</evidence>
<dbReference type="EMBL" id="SDPT01000001">
    <property type="protein sequence ID" value="RXZ35151.1"/>
    <property type="molecule type" value="Genomic_DNA"/>
</dbReference>
<reference evidence="1 2" key="1">
    <citation type="submission" date="2019-01" db="EMBL/GenBank/DDBJ databases">
        <title>Sphingomonas mucosissima sp. nov. and Sphingomonas desiccabilis sp. nov., from biological soil crusts in the Colorado Plateau, USA.</title>
        <authorList>
            <person name="Zhu D."/>
        </authorList>
    </citation>
    <scope>NUCLEOTIDE SEQUENCE [LARGE SCALE GENOMIC DNA]</scope>
    <source>
        <strain evidence="1 2">CP1D</strain>
    </source>
</reference>
<dbReference type="Proteomes" id="UP000292347">
    <property type="component" value="Unassembled WGS sequence"/>
</dbReference>
<organism evidence="1 2">
    <name type="scientific">Sphingomonas desiccabilis</name>
    <dbReference type="NCBI Taxonomy" id="429134"/>
    <lineage>
        <taxon>Bacteria</taxon>
        <taxon>Pseudomonadati</taxon>
        <taxon>Pseudomonadota</taxon>
        <taxon>Alphaproteobacteria</taxon>
        <taxon>Sphingomonadales</taxon>
        <taxon>Sphingomonadaceae</taxon>
        <taxon>Sphingomonas</taxon>
    </lineage>
</organism>
<keyword evidence="2" id="KW-1185">Reference proteome</keyword>
<accession>A0A4Q2J0T8</accession>
<protein>
    <submittedName>
        <fullName evidence="1">Uncharacterized protein</fullName>
    </submittedName>
</protein>
<gene>
    <name evidence="1" type="ORF">EO081_05810</name>
</gene>
<comment type="caution">
    <text evidence="1">The sequence shown here is derived from an EMBL/GenBank/DDBJ whole genome shotgun (WGS) entry which is preliminary data.</text>
</comment>